<accession>A0A1F4U1L5</accession>
<organism evidence="2 3">
    <name type="scientific">candidate division WWE3 bacterium RBG_13_37_7</name>
    <dbReference type="NCBI Taxonomy" id="1802609"/>
    <lineage>
        <taxon>Bacteria</taxon>
        <taxon>Katanobacteria</taxon>
    </lineage>
</organism>
<keyword evidence="1" id="KW-1133">Transmembrane helix</keyword>
<proteinExistence type="predicted"/>
<name>A0A1F4U1L5_UNCKA</name>
<dbReference type="EMBL" id="MEUS01000016">
    <property type="protein sequence ID" value="OGC38761.1"/>
    <property type="molecule type" value="Genomic_DNA"/>
</dbReference>
<sequence>MKYKQQGGQIILFVIVAMTVALSVGITVATRTISSLSRTARSDTSNKVTAAAEAGIERYLALSFSDLGSKAQSGNPETIPFPSMDGVTAVAEIIVNDFTYNSANGNYYEFNLAPDHVKEVSFVNIESGNPQFNGNVKVCWDNNKSAIYYVVYGTSGISGKGIIIPNNSEIDSEKYKGEENANGSDETGFNSCKSLSIPSGSYGLRLRSLYETTNVGVFPSSGNLPTQGFKITSKGMLQKEGKIQTTRTITVYRSRPYMPAVFDTAIYTEGDVN</sequence>
<gene>
    <name evidence="2" type="ORF">A3K42_01975</name>
</gene>
<evidence type="ECO:0008006" key="4">
    <source>
        <dbReference type="Google" id="ProtNLM"/>
    </source>
</evidence>
<protein>
    <recommendedName>
        <fullName evidence="4">Type 4 fimbrial biogenesis protein PilX N-terminal domain-containing protein</fullName>
    </recommendedName>
</protein>
<keyword evidence="1" id="KW-0472">Membrane</keyword>
<dbReference type="Proteomes" id="UP000178270">
    <property type="component" value="Unassembled WGS sequence"/>
</dbReference>
<evidence type="ECO:0000313" key="2">
    <source>
        <dbReference type="EMBL" id="OGC38761.1"/>
    </source>
</evidence>
<evidence type="ECO:0000256" key="1">
    <source>
        <dbReference type="SAM" id="Phobius"/>
    </source>
</evidence>
<comment type="caution">
    <text evidence="2">The sequence shown here is derived from an EMBL/GenBank/DDBJ whole genome shotgun (WGS) entry which is preliminary data.</text>
</comment>
<keyword evidence="1" id="KW-0812">Transmembrane</keyword>
<dbReference type="AlphaFoldDB" id="A0A1F4U1L5"/>
<feature type="transmembrane region" description="Helical" evidence="1">
    <location>
        <begin position="12"/>
        <end position="33"/>
    </location>
</feature>
<reference evidence="2 3" key="1">
    <citation type="journal article" date="2016" name="Nat. Commun.">
        <title>Thousands of microbial genomes shed light on interconnected biogeochemical processes in an aquifer system.</title>
        <authorList>
            <person name="Anantharaman K."/>
            <person name="Brown C.T."/>
            <person name="Hug L.A."/>
            <person name="Sharon I."/>
            <person name="Castelle C.J."/>
            <person name="Probst A.J."/>
            <person name="Thomas B.C."/>
            <person name="Singh A."/>
            <person name="Wilkins M.J."/>
            <person name="Karaoz U."/>
            <person name="Brodie E.L."/>
            <person name="Williams K.H."/>
            <person name="Hubbard S.S."/>
            <person name="Banfield J.F."/>
        </authorList>
    </citation>
    <scope>NUCLEOTIDE SEQUENCE [LARGE SCALE GENOMIC DNA]</scope>
</reference>
<evidence type="ECO:0000313" key="3">
    <source>
        <dbReference type="Proteomes" id="UP000178270"/>
    </source>
</evidence>